<dbReference type="EMBL" id="QXEC01000001">
    <property type="protein sequence ID" value="RIV41277.1"/>
    <property type="molecule type" value="Genomic_DNA"/>
</dbReference>
<feature type="region of interest" description="Disordered" evidence="1">
    <location>
        <begin position="1"/>
        <end position="122"/>
    </location>
</feature>
<accession>A0A418N1H6</accession>
<name>A0A418N1H6_9ACTN</name>
<evidence type="ECO:0000313" key="3">
    <source>
        <dbReference type="Proteomes" id="UP000283832"/>
    </source>
</evidence>
<comment type="caution">
    <text evidence="2">The sequence shown here is derived from an EMBL/GenBank/DDBJ whole genome shotgun (WGS) entry which is preliminary data.</text>
</comment>
<proteinExistence type="predicted"/>
<keyword evidence="3" id="KW-1185">Reference proteome</keyword>
<evidence type="ECO:0000256" key="1">
    <source>
        <dbReference type="SAM" id="MobiDB-lite"/>
    </source>
</evidence>
<organism evidence="2 3">
    <name type="scientific">Micromonospora radicis</name>
    <dbReference type="NCBI Taxonomy" id="1894971"/>
    <lineage>
        <taxon>Bacteria</taxon>
        <taxon>Bacillati</taxon>
        <taxon>Actinomycetota</taxon>
        <taxon>Actinomycetes</taxon>
        <taxon>Micromonosporales</taxon>
        <taxon>Micromonosporaceae</taxon>
        <taxon>Micromonospora</taxon>
    </lineage>
</organism>
<dbReference type="AlphaFoldDB" id="A0A418N1H6"/>
<reference evidence="2 3" key="1">
    <citation type="submission" date="2018-08" db="EMBL/GenBank/DDBJ databases">
        <title>Jishengella sp. nov., isolated from a root of Azadirachta indica A. Juss. var. siamensis Valenton.</title>
        <authorList>
            <person name="Kuncharoen N."/>
            <person name="Tanasupawat S."/>
            <person name="Kudo T."/>
            <person name="Ohkuma M."/>
        </authorList>
    </citation>
    <scope>NUCLEOTIDE SEQUENCE [LARGE SCALE GENOMIC DNA]</scope>
    <source>
        <strain evidence="2 3">AZ1-13</strain>
    </source>
</reference>
<sequence length="122" mass="11752">MVDGGHLMTSPLRFPADPPFAGPAADRLPNAADRMWHRPVPGAAAAPAGPAEPSTTGGPAEPSTTGGPAEPSTTGGPAEPSTTGGPAELATAGGRGPAGTRVGPHPDGMSRYGPGSARRAGG</sequence>
<dbReference type="Proteomes" id="UP000283832">
    <property type="component" value="Unassembled WGS sequence"/>
</dbReference>
<evidence type="ECO:0000313" key="2">
    <source>
        <dbReference type="EMBL" id="RIV41277.1"/>
    </source>
</evidence>
<feature type="compositionally biased region" description="Polar residues" evidence="1">
    <location>
        <begin position="62"/>
        <end position="84"/>
    </location>
</feature>
<feature type="compositionally biased region" description="Low complexity" evidence="1">
    <location>
        <begin position="39"/>
        <end position="60"/>
    </location>
</feature>
<gene>
    <name evidence="2" type="ORF">D2L64_00740</name>
</gene>
<protein>
    <submittedName>
        <fullName evidence="2">Uncharacterized protein</fullName>
    </submittedName>
</protein>